<evidence type="ECO:0000313" key="7">
    <source>
        <dbReference type="Proteomes" id="UP000293398"/>
    </source>
</evidence>
<protein>
    <submittedName>
        <fullName evidence="6">Alkanesulfonate monooxygenase</fullName>
    </submittedName>
</protein>
<dbReference type="Proteomes" id="UP000293398">
    <property type="component" value="Unassembled WGS sequence"/>
</dbReference>
<evidence type="ECO:0000256" key="4">
    <source>
        <dbReference type="ARBA" id="ARBA00023033"/>
    </source>
</evidence>
<evidence type="ECO:0000313" key="6">
    <source>
        <dbReference type="EMBL" id="RZT98425.1"/>
    </source>
</evidence>
<dbReference type="EMBL" id="SHKO01000001">
    <property type="protein sequence ID" value="RZT98425.1"/>
    <property type="molecule type" value="Genomic_DNA"/>
</dbReference>
<reference evidence="6 7" key="1">
    <citation type="submission" date="2019-02" db="EMBL/GenBank/DDBJ databases">
        <title>Genomic Encyclopedia of Type Strains, Phase IV (KMG-IV): sequencing the most valuable type-strain genomes for metagenomic binning, comparative biology and taxonomic classification.</title>
        <authorList>
            <person name="Goeker M."/>
        </authorList>
    </citation>
    <scope>NUCLEOTIDE SEQUENCE [LARGE SCALE GENOMIC DNA]</scope>
    <source>
        <strain evidence="6 7">DSM 23814</strain>
    </source>
</reference>
<evidence type="ECO:0000256" key="3">
    <source>
        <dbReference type="ARBA" id="ARBA00023002"/>
    </source>
</evidence>
<dbReference type="InterPro" id="IPR050172">
    <property type="entry name" value="SsuD_RutA_monooxygenase"/>
</dbReference>
<dbReference type="AlphaFoldDB" id="A0A4V2FTJ5"/>
<gene>
    <name evidence="6" type="ORF">EV681_0202</name>
</gene>
<dbReference type="Pfam" id="PF00296">
    <property type="entry name" value="Bac_luciferase"/>
    <property type="match status" value="1"/>
</dbReference>
<organism evidence="6 7">
    <name type="scientific">Advenella incenata</name>
    <dbReference type="NCBI Taxonomy" id="267800"/>
    <lineage>
        <taxon>Bacteria</taxon>
        <taxon>Pseudomonadati</taxon>
        <taxon>Pseudomonadota</taxon>
        <taxon>Betaproteobacteria</taxon>
        <taxon>Burkholderiales</taxon>
        <taxon>Alcaligenaceae</taxon>
    </lineage>
</organism>
<name>A0A4V2FTJ5_9BURK</name>
<dbReference type="PANTHER" id="PTHR42847">
    <property type="entry name" value="ALKANESULFONATE MONOOXYGENASE"/>
    <property type="match status" value="1"/>
</dbReference>
<feature type="domain" description="Luciferase-like" evidence="5">
    <location>
        <begin position="4"/>
        <end position="337"/>
    </location>
</feature>
<dbReference type="OrthoDB" id="9814695at2"/>
<comment type="caution">
    <text evidence="6">The sequence shown here is derived from an EMBL/GenBank/DDBJ whole genome shotgun (WGS) entry which is preliminary data.</text>
</comment>
<keyword evidence="7" id="KW-1185">Reference proteome</keyword>
<dbReference type="CDD" id="cd01094">
    <property type="entry name" value="Alkanesulfonate_monoxygenase"/>
    <property type="match status" value="1"/>
</dbReference>
<keyword evidence="2" id="KW-0288">FMN</keyword>
<evidence type="ECO:0000256" key="1">
    <source>
        <dbReference type="ARBA" id="ARBA00022630"/>
    </source>
</evidence>
<sequence>MSIEFNWFLPTNGDSRHLTGNISNPQLRPTHLAHREPDVDYLVQIARAAEATGFNAALIPTGAACEDAWLIAAALAQNTEKLKFLVAFRPGLELPAYAAQKVAAMQTFTNNRLLLNVVTGGDQDQQQAYGDFLDHDERYARTAEFLQVVRQVWQGPGQEFSGTHYQIRNGGLVRPLTAAPAIYFGGASPVAEKVASDTADVYLLWGETQDMVRERLQRVRALAQQQGRTLRFGLRIHVIARSTQEQAWAEAERLWRELSPETIQKAQKSLRSSQSVGQARMQQLNKGGRGNAVRDLEVEPGLWTGIGLVRGGAGTALVGSYDQVADYLKQYCDLGIDTFILSGYANLEEAWRVGENILPRVH</sequence>
<dbReference type="GO" id="GO:0046306">
    <property type="term" value="P:alkanesulfonate catabolic process"/>
    <property type="evidence" value="ECO:0007669"/>
    <property type="project" value="TreeGrafter"/>
</dbReference>
<accession>A0A4V2FTJ5</accession>
<keyword evidence="4 6" id="KW-0503">Monooxygenase</keyword>
<dbReference type="SUPFAM" id="SSF51679">
    <property type="entry name" value="Bacterial luciferase-like"/>
    <property type="match status" value="1"/>
</dbReference>
<dbReference type="PANTHER" id="PTHR42847:SF4">
    <property type="entry name" value="ALKANESULFONATE MONOOXYGENASE-RELATED"/>
    <property type="match status" value="1"/>
</dbReference>
<dbReference type="InterPro" id="IPR036661">
    <property type="entry name" value="Luciferase-like_sf"/>
</dbReference>
<dbReference type="RefSeq" id="WP_128393510.1">
    <property type="nucleotide sequence ID" value="NZ_SHKO01000001.1"/>
</dbReference>
<evidence type="ECO:0000259" key="5">
    <source>
        <dbReference type="Pfam" id="PF00296"/>
    </source>
</evidence>
<evidence type="ECO:0000256" key="2">
    <source>
        <dbReference type="ARBA" id="ARBA00022643"/>
    </source>
</evidence>
<dbReference type="Gene3D" id="3.20.20.30">
    <property type="entry name" value="Luciferase-like domain"/>
    <property type="match status" value="1"/>
</dbReference>
<keyword evidence="1" id="KW-0285">Flavoprotein</keyword>
<dbReference type="InterPro" id="IPR011251">
    <property type="entry name" value="Luciferase-like_dom"/>
</dbReference>
<keyword evidence="3" id="KW-0560">Oxidoreductase</keyword>
<dbReference type="GO" id="GO:0008726">
    <property type="term" value="F:alkanesulfonate monooxygenase activity"/>
    <property type="evidence" value="ECO:0007669"/>
    <property type="project" value="TreeGrafter"/>
</dbReference>
<proteinExistence type="predicted"/>